<evidence type="ECO:0000256" key="1">
    <source>
        <dbReference type="ARBA" id="ARBA00010466"/>
    </source>
</evidence>
<dbReference type="InterPro" id="IPR051054">
    <property type="entry name" value="SorC_transcr_regulators"/>
</dbReference>
<dbReference type="EMBL" id="JBGQQK010000042">
    <property type="protein sequence ID" value="MFL2103795.1"/>
    <property type="molecule type" value="Genomic_DNA"/>
</dbReference>
<feature type="domain" description="Sugar-binding" evidence="5">
    <location>
        <begin position="65"/>
        <end position="314"/>
    </location>
</feature>
<protein>
    <submittedName>
        <fullName evidence="6">Sugar-binding transcriptional regulator</fullName>
    </submittedName>
</protein>
<evidence type="ECO:0000259" key="5">
    <source>
        <dbReference type="Pfam" id="PF04198"/>
    </source>
</evidence>
<reference evidence="6 7" key="1">
    <citation type="submission" date="2024-08" db="EMBL/GenBank/DDBJ databases">
        <authorList>
            <person name="Arias E."/>
        </authorList>
    </citation>
    <scope>NUCLEOTIDE SEQUENCE [LARGE SCALE GENOMIC DNA]</scope>
    <source>
        <strain evidence="6 7">FAM 24106</strain>
    </source>
</reference>
<keyword evidence="7" id="KW-1185">Reference proteome</keyword>
<name>A0ABW8ULJ8_9LACT</name>
<proteinExistence type="inferred from homology"/>
<accession>A0ABW8ULJ8</accession>
<dbReference type="InterPro" id="IPR009057">
    <property type="entry name" value="Homeodomain-like_sf"/>
</dbReference>
<comment type="similarity">
    <text evidence="1">Belongs to the SorC transcriptional regulatory family.</text>
</comment>
<dbReference type="Pfam" id="PF04198">
    <property type="entry name" value="Sugar-bind"/>
    <property type="match status" value="1"/>
</dbReference>
<evidence type="ECO:0000313" key="6">
    <source>
        <dbReference type="EMBL" id="MFL2103795.1"/>
    </source>
</evidence>
<dbReference type="Gene3D" id="1.10.10.60">
    <property type="entry name" value="Homeodomain-like"/>
    <property type="match status" value="1"/>
</dbReference>
<keyword evidence="3" id="KW-0238">DNA-binding</keyword>
<dbReference type="SUPFAM" id="SSF100950">
    <property type="entry name" value="NagB/RpiA/CoA transferase-like"/>
    <property type="match status" value="1"/>
</dbReference>
<dbReference type="InterPro" id="IPR007324">
    <property type="entry name" value="Sugar-bd_dom_put"/>
</dbReference>
<dbReference type="SUPFAM" id="SSF46689">
    <property type="entry name" value="Homeodomain-like"/>
    <property type="match status" value="1"/>
</dbReference>
<dbReference type="InterPro" id="IPR037171">
    <property type="entry name" value="NagB/RpiA_transferase-like"/>
</dbReference>
<evidence type="ECO:0000256" key="2">
    <source>
        <dbReference type="ARBA" id="ARBA00023015"/>
    </source>
</evidence>
<sequence length="316" mass="35117">MKSQEELTLLVDIARMYYEEGAKQSDVAQTFNISRSLVSKYLKRAREEGIVEITIHDEFVYPHRKLVKKLKLKYGLDDVVCITSQPSKSVQRRQTGKAAGQYLMKKIRKESIVGVSAGKTLHEVATTVSRTSSYPDTVFVPLTGGMGTQHTDIQSNVICKLFSQRLQSKEIDLHAPLLTDTEEAKTMVMQQSFVKDVFNKAKEADFALVGIGGVPAYNDVSEAYLHKINPNTNTENPEIIGDICYNFLNENGKLVDCEWNKRVISLDLESLRSIPLVIGVAEGIEKVNAIHAAIKGNLIDVLVTDSDVAEALLSKE</sequence>
<evidence type="ECO:0000256" key="4">
    <source>
        <dbReference type="ARBA" id="ARBA00023163"/>
    </source>
</evidence>
<organism evidence="6 7">
    <name type="scientific">Marinilactibacillus psychrotolerans</name>
    <dbReference type="NCBI Taxonomy" id="191770"/>
    <lineage>
        <taxon>Bacteria</taxon>
        <taxon>Bacillati</taxon>
        <taxon>Bacillota</taxon>
        <taxon>Bacilli</taxon>
        <taxon>Lactobacillales</taxon>
        <taxon>Carnobacteriaceae</taxon>
        <taxon>Marinilactibacillus</taxon>
    </lineage>
</organism>
<gene>
    <name evidence="6" type="ORF">ACEN37_11065</name>
</gene>
<dbReference type="Proteomes" id="UP001625374">
    <property type="component" value="Unassembled WGS sequence"/>
</dbReference>
<keyword evidence="4" id="KW-0804">Transcription</keyword>
<evidence type="ECO:0000256" key="3">
    <source>
        <dbReference type="ARBA" id="ARBA00023125"/>
    </source>
</evidence>
<dbReference type="PANTHER" id="PTHR34294:SF1">
    <property type="entry name" value="TRANSCRIPTIONAL REGULATOR LSRR"/>
    <property type="match status" value="1"/>
</dbReference>
<evidence type="ECO:0000313" key="7">
    <source>
        <dbReference type="Proteomes" id="UP001625374"/>
    </source>
</evidence>
<dbReference type="Gene3D" id="3.40.50.1360">
    <property type="match status" value="1"/>
</dbReference>
<dbReference type="RefSeq" id="WP_407142310.1">
    <property type="nucleotide sequence ID" value="NZ_JBGQQI010000047.1"/>
</dbReference>
<dbReference type="PANTHER" id="PTHR34294">
    <property type="entry name" value="TRANSCRIPTIONAL REGULATOR-RELATED"/>
    <property type="match status" value="1"/>
</dbReference>
<keyword evidence="2" id="KW-0805">Transcription regulation</keyword>
<comment type="caution">
    <text evidence="6">The sequence shown here is derived from an EMBL/GenBank/DDBJ whole genome shotgun (WGS) entry which is preliminary data.</text>
</comment>